<gene>
    <name evidence="1" type="ORF">A2721_02875</name>
</gene>
<proteinExistence type="predicted"/>
<accession>A0A1F6A4L2</accession>
<dbReference type="AlphaFoldDB" id="A0A1F6A4L2"/>
<organism evidence="1 2">
    <name type="scientific">Candidatus Gottesmanbacteria bacterium RIFCSPHIGHO2_01_FULL_47_48</name>
    <dbReference type="NCBI Taxonomy" id="1798381"/>
    <lineage>
        <taxon>Bacteria</taxon>
        <taxon>Candidatus Gottesmaniibacteriota</taxon>
    </lineage>
</organism>
<evidence type="ECO:0000313" key="1">
    <source>
        <dbReference type="EMBL" id="OGG19444.1"/>
    </source>
</evidence>
<protein>
    <submittedName>
        <fullName evidence="1">Uncharacterized protein</fullName>
    </submittedName>
</protein>
<dbReference type="Proteomes" id="UP000177871">
    <property type="component" value="Unassembled WGS sequence"/>
</dbReference>
<dbReference type="EMBL" id="MFJK01000007">
    <property type="protein sequence ID" value="OGG19444.1"/>
    <property type="molecule type" value="Genomic_DNA"/>
</dbReference>
<name>A0A1F6A4L2_9BACT</name>
<evidence type="ECO:0000313" key="2">
    <source>
        <dbReference type="Proteomes" id="UP000177871"/>
    </source>
</evidence>
<comment type="caution">
    <text evidence="1">The sequence shown here is derived from an EMBL/GenBank/DDBJ whole genome shotgun (WGS) entry which is preliminary data.</text>
</comment>
<reference evidence="1 2" key="1">
    <citation type="journal article" date="2016" name="Nat. Commun.">
        <title>Thousands of microbial genomes shed light on interconnected biogeochemical processes in an aquifer system.</title>
        <authorList>
            <person name="Anantharaman K."/>
            <person name="Brown C.T."/>
            <person name="Hug L.A."/>
            <person name="Sharon I."/>
            <person name="Castelle C.J."/>
            <person name="Probst A.J."/>
            <person name="Thomas B.C."/>
            <person name="Singh A."/>
            <person name="Wilkins M.J."/>
            <person name="Karaoz U."/>
            <person name="Brodie E.L."/>
            <person name="Williams K.H."/>
            <person name="Hubbard S.S."/>
            <person name="Banfield J.F."/>
        </authorList>
    </citation>
    <scope>NUCLEOTIDE SEQUENCE [LARGE SCALE GENOMIC DNA]</scope>
</reference>
<sequence>MTAAGAWDKKAFWQVENLVSVGEKTFEFVSRAFDNNLNHDGLGAEVMAMDYSLLRKDRG</sequence>